<organism evidence="1">
    <name type="scientific">uncultured Solirubrobacteraceae bacterium</name>
    <dbReference type="NCBI Taxonomy" id="1162706"/>
    <lineage>
        <taxon>Bacteria</taxon>
        <taxon>Bacillati</taxon>
        <taxon>Actinomycetota</taxon>
        <taxon>Thermoleophilia</taxon>
        <taxon>Solirubrobacterales</taxon>
        <taxon>Solirubrobacteraceae</taxon>
        <taxon>environmental samples</taxon>
    </lineage>
</organism>
<gene>
    <name evidence="1" type="ORF">AVDCRST_MAG13-3495</name>
</gene>
<evidence type="ECO:0000313" key="1">
    <source>
        <dbReference type="EMBL" id="CAA9522892.1"/>
    </source>
</evidence>
<protein>
    <submittedName>
        <fullName evidence="1">Uncharacterized protein</fullName>
    </submittedName>
</protein>
<proteinExistence type="predicted"/>
<sequence length="92" mass="9626">MNLDVTLGAARLEHGTTVTVDAPEAGRATTARVSWLGGPFHQLRCAAPLPVAPGTRIAVDGHPGVVLDADAPRHGPGNDLLVELTRRAREFA</sequence>
<name>A0A6J4TGP0_9ACTN</name>
<dbReference type="EMBL" id="CADCVO010000552">
    <property type="protein sequence ID" value="CAA9522892.1"/>
    <property type="molecule type" value="Genomic_DNA"/>
</dbReference>
<reference evidence="1" key="1">
    <citation type="submission" date="2020-02" db="EMBL/GenBank/DDBJ databases">
        <authorList>
            <person name="Meier V. D."/>
        </authorList>
    </citation>
    <scope>NUCLEOTIDE SEQUENCE</scope>
    <source>
        <strain evidence="1">AVDCRST_MAG13</strain>
    </source>
</reference>
<dbReference type="AlphaFoldDB" id="A0A6J4TGP0"/>
<accession>A0A6J4TGP0</accession>